<dbReference type="EMBL" id="CAKLDI010000001">
    <property type="protein sequence ID" value="CAH0532582.1"/>
    <property type="molecule type" value="Genomic_DNA"/>
</dbReference>
<proteinExistence type="predicted"/>
<dbReference type="Proteomes" id="UP000838672">
    <property type="component" value="Unassembled WGS sequence"/>
</dbReference>
<sequence>MQNEKVASAKLNEDQIYQQGSDQLTVRQYTAFWKI</sequence>
<accession>A0ABM8ZQM6</accession>
<gene>
    <name evidence="1" type="ORF">VST7929_00413</name>
</gene>
<name>A0ABM8ZQM6_9VIBR</name>
<comment type="caution">
    <text evidence="1">The sequence shown here is derived from an EMBL/GenBank/DDBJ whole genome shotgun (WGS) entry which is preliminary data.</text>
</comment>
<evidence type="ECO:0000313" key="1">
    <source>
        <dbReference type="EMBL" id="CAH0532582.1"/>
    </source>
</evidence>
<evidence type="ECO:0000313" key="2">
    <source>
        <dbReference type="Proteomes" id="UP000838672"/>
    </source>
</evidence>
<protein>
    <submittedName>
        <fullName evidence="1">Uncharacterized protein</fullName>
    </submittedName>
</protein>
<reference evidence="1" key="1">
    <citation type="submission" date="2021-11" db="EMBL/GenBank/DDBJ databases">
        <authorList>
            <person name="Rodrigo-Torres L."/>
            <person name="Arahal R. D."/>
            <person name="Lucena T."/>
        </authorList>
    </citation>
    <scope>NUCLEOTIDE SEQUENCE</scope>
    <source>
        <strain evidence="1">CECT 7929</strain>
    </source>
</reference>
<organism evidence="1 2">
    <name type="scientific">Vibrio stylophorae</name>
    <dbReference type="NCBI Taxonomy" id="659351"/>
    <lineage>
        <taxon>Bacteria</taxon>
        <taxon>Pseudomonadati</taxon>
        <taxon>Pseudomonadota</taxon>
        <taxon>Gammaproteobacteria</taxon>
        <taxon>Vibrionales</taxon>
        <taxon>Vibrionaceae</taxon>
        <taxon>Vibrio</taxon>
    </lineage>
</organism>
<keyword evidence="2" id="KW-1185">Reference proteome</keyword>